<accession>A0A9N9D0D4</accession>
<dbReference type="AlphaFoldDB" id="A0A9N9D0D4"/>
<dbReference type="Proteomes" id="UP000789405">
    <property type="component" value="Unassembled WGS sequence"/>
</dbReference>
<keyword evidence="2" id="KW-1185">Reference proteome</keyword>
<dbReference type="EMBL" id="CAJVPY010004506">
    <property type="protein sequence ID" value="CAG8621271.1"/>
    <property type="molecule type" value="Genomic_DNA"/>
</dbReference>
<name>A0A9N9D0D4_9GLOM</name>
<organism evidence="1 2">
    <name type="scientific">Dentiscutata erythropus</name>
    <dbReference type="NCBI Taxonomy" id="1348616"/>
    <lineage>
        <taxon>Eukaryota</taxon>
        <taxon>Fungi</taxon>
        <taxon>Fungi incertae sedis</taxon>
        <taxon>Mucoromycota</taxon>
        <taxon>Glomeromycotina</taxon>
        <taxon>Glomeromycetes</taxon>
        <taxon>Diversisporales</taxon>
        <taxon>Gigasporaceae</taxon>
        <taxon>Dentiscutata</taxon>
    </lineage>
</organism>
<proteinExistence type="predicted"/>
<gene>
    <name evidence="1" type="ORF">DERYTH_LOCUS8650</name>
</gene>
<protein>
    <submittedName>
        <fullName evidence="1">13385_t:CDS:1</fullName>
    </submittedName>
</protein>
<evidence type="ECO:0000313" key="2">
    <source>
        <dbReference type="Proteomes" id="UP000789405"/>
    </source>
</evidence>
<comment type="caution">
    <text evidence="1">The sequence shown here is derived from an EMBL/GenBank/DDBJ whole genome shotgun (WGS) entry which is preliminary data.</text>
</comment>
<reference evidence="1" key="1">
    <citation type="submission" date="2021-06" db="EMBL/GenBank/DDBJ databases">
        <authorList>
            <person name="Kallberg Y."/>
            <person name="Tangrot J."/>
            <person name="Rosling A."/>
        </authorList>
    </citation>
    <scope>NUCLEOTIDE SEQUENCE</scope>
    <source>
        <strain evidence="1">MA453B</strain>
    </source>
</reference>
<evidence type="ECO:0000313" key="1">
    <source>
        <dbReference type="EMBL" id="CAG8621271.1"/>
    </source>
</evidence>
<sequence>MHKDCNNSIINKAIIDSSSEFSSEDVQCSKKTEILASNSKEQSKKRKFRSLQKIDNDPETLKFCKVCNNI</sequence>